<dbReference type="PANTHER" id="PTHR43675">
    <property type="entry name" value="ARSENITE METHYLTRANSFERASE"/>
    <property type="match status" value="1"/>
</dbReference>
<evidence type="ECO:0000313" key="4">
    <source>
        <dbReference type="Proteomes" id="UP001634393"/>
    </source>
</evidence>
<evidence type="ECO:0000259" key="2">
    <source>
        <dbReference type="Pfam" id="PF01593"/>
    </source>
</evidence>
<dbReference type="CDD" id="cd02440">
    <property type="entry name" value="AdoMet_MTases"/>
    <property type="match status" value="1"/>
</dbReference>
<proteinExistence type="predicted"/>
<dbReference type="Gene3D" id="3.50.50.60">
    <property type="entry name" value="FAD/NAD(P)-binding domain"/>
    <property type="match status" value="1"/>
</dbReference>
<dbReference type="SUPFAM" id="SSF51905">
    <property type="entry name" value="FAD/NAD(P)-binding domain"/>
    <property type="match status" value="1"/>
</dbReference>
<dbReference type="EMBL" id="JBJXBP010000008">
    <property type="protein sequence ID" value="KAL3812440.1"/>
    <property type="molecule type" value="Genomic_DNA"/>
</dbReference>
<dbReference type="Gene3D" id="3.40.50.150">
    <property type="entry name" value="Vaccinia Virus protein VP39"/>
    <property type="match status" value="1"/>
</dbReference>
<dbReference type="Proteomes" id="UP001634393">
    <property type="component" value="Unassembled WGS sequence"/>
</dbReference>
<name>A0ABD3RHN7_9LAMI</name>
<dbReference type="Pfam" id="PF01593">
    <property type="entry name" value="Amino_oxidase"/>
    <property type="match status" value="1"/>
</dbReference>
<dbReference type="InterPro" id="IPR026669">
    <property type="entry name" value="Arsenite_MeTrfase-like"/>
</dbReference>
<dbReference type="PANTHER" id="PTHR43675:SF30">
    <property type="entry name" value="CYCLOPROPANE-FATTY-ACYL-PHOSPHOLIPID SYNTHASE"/>
    <property type="match status" value="1"/>
</dbReference>
<sequence>MRVAVVGSGISGIMSAYTLTKEGVDVVLYEKEDSIGGHAKTVTVNGIQLDIAFMIFNRVTYPNMVEIFENLGVDMERSDMSFSVSLEEGQECEWGTRGLSSLFAQKKNILNPRFWKMIRDITKFKNDSVKYLEELENNPDLDRSKTLDHFVQSHGYSELFVKACLIPTCVSVWSISSGVMNFSAYSIILFLRNHHIMDMFDCPQWLTPKWRSQNYVKKIKKELEDRGCQIRTNSEIFSVLTNDEGCTITTKDGLEEVYDGCIIAAHAPDALKMLGNQVTYDEQRILGAFQYGDCDVFLHHDKTFMPKIPSVWSNFNFQTSNKDAYITYWLNAAQNISDTGLPYFVTLNPPRTPENVLLKWSTSHPIPSVAASKASSMINLIQGKRGLWFCGAYQGYGFHEDGLKAGILAANSLLGKESYIKSNPKLMLLSWSETGARLLVTRFFQGFIATGCLTLLEEGGTIFTFEGTSKKSSLKVYLRIHTPQFYWKVATEADLGLADAYINGDFSFVDKKQGLFDLFMLFIANTEISTSSAKLSNKRGWYRPFLLTSAMASAKYCLKHISRKNTLAQARRNISQHYDLSNELFSLFLDETMAYSCAIFKTEDEDLKKAQLRKIQMLIDKARISKENHILEIGCGWGTLAIEAVKQTGCKYTGITLSEKQLQYAELKVKEAGLQDQITFLLCDYRQLPKTTKYDRIISWCCDSALAENGVFVLQFISVADEKYDEFRHSPGFIKEYIFPGGCLPSINRVTSAMAAASRISKILALGFNENFIRTWEYYFDYCAAGFKSCTLGNYQVVFTRPSDVAVSGEPYKGWEYPKRYPIEKEYYPNAFQVIIAKFDMLSPWAPVEQRGLGWLGSREREAALMREEGAIISLGQYFKQILNCGTKFVSVEIYLFILFYSIQKIIKFRQILIFVEIYLFILFIFIENFLSKFPFFYLIHFNLFFTHFNRFHHNSEKEDTIDEEGARIDEEDANHLYIQTDNFLHHHIYSNFKFIFKSCSSCESHKISLVIDASARYSALAEDLEIVASNSIARFAAKASIISELRDNHDYWILLMWLFIIDLLFLILCTWTFIDMIFDVMIDDELTNHKASAIHLLGGWMVDTRSINGVIMNLNYKFFSKHLQMKLNVKLIIHLLTKL</sequence>
<feature type="domain" description="Amine oxidase" evidence="2">
    <location>
        <begin position="10"/>
        <end position="307"/>
    </location>
</feature>
<dbReference type="AlphaFoldDB" id="A0ABD3RHN7"/>
<reference evidence="3 4" key="1">
    <citation type="submission" date="2024-12" db="EMBL/GenBank/DDBJ databases">
        <title>The unique morphological basis and parallel evolutionary history of personate flowers in Penstemon.</title>
        <authorList>
            <person name="Depatie T.H."/>
            <person name="Wessinger C.A."/>
        </authorList>
    </citation>
    <scope>NUCLEOTIDE SEQUENCE [LARGE SCALE GENOMIC DNA]</scope>
    <source>
        <strain evidence="3">WTNN_2</strain>
        <tissue evidence="3">Leaf</tissue>
    </source>
</reference>
<accession>A0ABD3RHN7</accession>
<evidence type="ECO:0000313" key="3">
    <source>
        <dbReference type="EMBL" id="KAL3812440.1"/>
    </source>
</evidence>
<dbReference type="InterPro" id="IPR036188">
    <property type="entry name" value="FAD/NAD-bd_sf"/>
</dbReference>
<dbReference type="PRINTS" id="PR00419">
    <property type="entry name" value="ADXRDTASE"/>
</dbReference>
<keyword evidence="1" id="KW-0472">Membrane</keyword>
<keyword evidence="1" id="KW-1133">Transmembrane helix</keyword>
<comment type="caution">
    <text evidence="3">The sequence shown here is derived from an EMBL/GenBank/DDBJ whole genome shotgun (WGS) entry which is preliminary data.</text>
</comment>
<evidence type="ECO:0000256" key="1">
    <source>
        <dbReference type="SAM" id="Phobius"/>
    </source>
</evidence>
<keyword evidence="1" id="KW-0812">Transmembrane</keyword>
<gene>
    <name evidence="3" type="ORF">ACJIZ3_013708</name>
</gene>
<feature type="transmembrane region" description="Helical" evidence="1">
    <location>
        <begin position="909"/>
        <end position="931"/>
    </location>
</feature>
<protein>
    <recommendedName>
        <fullName evidence="2">Amine oxidase domain-containing protein</fullName>
    </recommendedName>
</protein>
<feature type="transmembrane region" description="Helical" evidence="1">
    <location>
        <begin position="1052"/>
        <end position="1075"/>
    </location>
</feature>
<dbReference type="InterPro" id="IPR029063">
    <property type="entry name" value="SAM-dependent_MTases_sf"/>
</dbReference>
<dbReference type="SUPFAM" id="SSF53335">
    <property type="entry name" value="S-adenosyl-L-methionine-dependent methyltransferases"/>
    <property type="match status" value="1"/>
</dbReference>
<keyword evidence="4" id="KW-1185">Reference proteome</keyword>
<dbReference type="Pfam" id="PF02353">
    <property type="entry name" value="CMAS"/>
    <property type="match status" value="1"/>
</dbReference>
<organism evidence="3 4">
    <name type="scientific">Penstemon smallii</name>
    <dbReference type="NCBI Taxonomy" id="265156"/>
    <lineage>
        <taxon>Eukaryota</taxon>
        <taxon>Viridiplantae</taxon>
        <taxon>Streptophyta</taxon>
        <taxon>Embryophyta</taxon>
        <taxon>Tracheophyta</taxon>
        <taxon>Spermatophyta</taxon>
        <taxon>Magnoliopsida</taxon>
        <taxon>eudicotyledons</taxon>
        <taxon>Gunneridae</taxon>
        <taxon>Pentapetalae</taxon>
        <taxon>asterids</taxon>
        <taxon>lamiids</taxon>
        <taxon>Lamiales</taxon>
        <taxon>Plantaginaceae</taxon>
        <taxon>Cheloneae</taxon>
        <taxon>Penstemon</taxon>
    </lineage>
</organism>
<dbReference type="InterPro" id="IPR002937">
    <property type="entry name" value="Amino_oxidase"/>
</dbReference>